<dbReference type="EMBL" id="SWFS01000014">
    <property type="protein sequence ID" value="KAA8917709.1"/>
    <property type="molecule type" value="Genomic_DNA"/>
</dbReference>
<dbReference type="SUPFAM" id="SSF52833">
    <property type="entry name" value="Thioredoxin-like"/>
    <property type="match status" value="1"/>
</dbReference>
<dbReference type="Pfam" id="PF13409">
    <property type="entry name" value="GST_N_2"/>
    <property type="match status" value="1"/>
</dbReference>
<accession>A0A642VE91</accession>
<dbReference type="Gene3D" id="1.20.1050.10">
    <property type="match status" value="1"/>
</dbReference>
<keyword evidence="5" id="KW-1185">Reference proteome</keyword>
<dbReference type="OrthoDB" id="2309723at2759"/>
<dbReference type="InterPro" id="IPR010987">
    <property type="entry name" value="Glutathione-S-Trfase_C-like"/>
</dbReference>
<dbReference type="Gene3D" id="3.40.30.10">
    <property type="entry name" value="Glutaredoxin"/>
    <property type="match status" value="1"/>
</dbReference>
<dbReference type="InterPro" id="IPR004045">
    <property type="entry name" value="Glutathione_S-Trfase_N"/>
</dbReference>
<dbReference type="SFLD" id="SFLDS00019">
    <property type="entry name" value="Glutathione_Transferase_(cytos"/>
    <property type="match status" value="1"/>
</dbReference>
<dbReference type="PROSITE" id="PS50405">
    <property type="entry name" value="GST_CTER"/>
    <property type="match status" value="1"/>
</dbReference>
<feature type="domain" description="GST N-terminal" evidence="2">
    <location>
        <begin position="2"/>
        <end position="88"/>
    </location>
</feature>
<evidence type="ECO:0000313" key="4">
    <source>
        <dbReference type="EMBL" id="KAA8917709.1"/>
    </source>
</evidence>
<comment type="caution">
    <text evidence="4">The sequence shown here is derived from an EMBL/GenBank/DDBJ whole genome shotgun (WGS) entry which is preliminary data.</text>
</comment>
<comment type="similarity">
    <text evidence="1">Belongs to the GST superfamily.</text>
</comment>
<sequence length="211" mass="24238">MVSQKVLYYEPGSCSLFVRIVLEEGGFEDVGYERVYTDGEEFVLEDGALYRSVNPKGWIPALRVESGEILSEASVIGQYLVSLRPEKFNFPSTGLAKFQAMAMMNYIAADIHKGIMTIKKPFNTDQSREWLRNDMYKRYQYLEDILESQPYLLGEGFSIADAYAYTTTRWFEARGMDISRLPNIVSWQQRIESIPFVRSAIKNEGLSPLYT</sequence>
<evidence type="ECO:0000259" key="2">
    <source>
        <dbReference type="PROSITE" id="PS50404"/>
    </source>
</evidence>
<evidence type="ECO:0000256" key="1">
    <source>
        <dbReference type="ARBA" id="ARBA00007409"/>
    </source>
</evidence>
<feature type="domain" description="GST C-terminal" evidence="3">
    <location>
        <begin position="93"/>
        <end position="209"/>
    </location>
</feature>
<evidence type="ECO:0000313" key="5">
    <source>
        <dbReference type="Proteomes" id="UP000761534"/>
    </source>
</evidence>
<dbReference type="Proteomes" id="UP000761534">
    <property type="component" value="Unassembled WGS sequence"/>
</dbReference>
<proteinExistence type="inferred from homology"/>
<evidence type="ECO:0000259" key="3">
    <source>
        <dbReference type="PROSITE" id="PS50405"/>
    </source>
</evidence>
<dbReference type="SUPFAM" id="SSF47616">
    <property type="entry name" value="GST C-terminal domain-like"/>
    <property type="match status" value="1"/>
</dbReference>
<dbReference type="CDD" id="cd03057">
    <property type="entry name" value="GST_N_Beta"/>
    <property type="match status" value="1"/>
</dbReference>
<dbReference type="InterPro" id="IPR036249">
    <property type="entry name" value="Thioredoxin-like_sf"/>
</dbReference>
<dbReference type="PANTHER" id="PTHR44051:SF8">
    <property type="entry name" value="GLUTATHIONE S-TRANSFERASE GSTA"/>
    <property type="match status" value="1"/>
</dbReference>
<dbReference type="PROSITE" id="PS50404">
    <property type="entry name" value="GST_NTER"/>
    <property type="match status" value="1"/>
</dbReference>
<dbReference type="Pfam" id="PF00043">
    <property type="entry name" value="GST_C"/>
    <property type="match status" value="1"/>
</dbReference>
<dbReference type="PANTHER" id="PTHR44051">
    <property type="entry name" value="GLUTATHIONE S-TRANSFERASE-RELATED"/>
    <property type="match status" value="1"/>
</dbReference>
<protein>
    <submittedName>
        <fullName evidence="4">Uncharacterized protein</fullName>
    </submittedName>
</protein>
<reference evidence="4" key="1">
    <citation type="journal article" date="2019" name="G3 (Bethesda)">
        <title>Genome Assemblies of Two Rare Opportunistic Yeast Pathogens: Diutina rugosa (syn. Candida rugosa) and Trichomonascus ciferrii (syn. Candida ciferrii).</title>
        <authorList>
            <person name="Mixao V."/>
            <person name="Saus E."/>
            <person name="Hansen A.P."/>
            <person name="Lass-Florl C."/>
            <person name="Gabaldon T."/>
        </authorList>
    </citation>
    <scope>NUCLEOTIDE SEQUENCE</scope>
    <source>
        <strain evidence="4">CBS 4856</strain>
    </source>
</reference>
<name>A0A642VE91_9ASCO</name>
<dbReference type="InterPro" id="IPR036282">
    <property type="entry name" value="Glutathione-S-Trfase_C_sf"/>
</dbReference>
<dbReference type="AlphaFoldDB" id="A0A642VE91"/>
<organism evidence="4 5">
    <name type="scientific">Trichomonascus ciferrii</name>
    <dbReference type="NCBI Taxonomy" id="44093"/>
    <lineage>
        <taxon>Eukaryota</taxon>
        <taxon>Fungi</taxon>
        <taxon>Dikarya</taxon>
        <taxon>Ascomycota</taxon>
        <taxon>Saccharomycotina</taxon>
        <taxon>Dipodascomycetes</taxon>
        <taxon>Dipodascales</taxon>
        <taxon>Trichomonascaceae</taxon>
        <taxon>Trichomonascus</taxon>
        <taxon>Trichomonascus ciferrii complex</taxon>
    </lineage>
</organism>
<dbReference type="InterPro" id="IPR040079">
    <property type="entry name" value="Glutathione_S-Trfase"/>
</dbReference>
<dbReference type="InterPro" id="IPR004046">
    <property type="entry name" value="GST_C"/>
</dbReference>
<gene>
    <name evidence="4" type="ORF">TRICI_000148</name>
</gene>
<dbReference type="VEuPathDB" id="FungiDB:TRICI_000148"/>
<dbReference type="CDD" id="cd03188">
    <property type="entry name" value="GST_C_Beta"/>
    <property type="match status" value="1"/>
</dbReference>